<comment type="subcellular location">
    <subcellularLocation>
        <location evidence="1">Cell membrane</location>
        <topology evidence="1">Multi-pass membrane protein</topology>
    </subcellularLocation>
</comment>
<evidence type="ECO:0000256" key="3">
    <source>
        <dbReference type="ARBA" id="ARBA00022692"/>
    </source>
</evidence>
<name>A0A160T5U9_9CHLR</name>
<dbReference type="EMBL" id="LN890656">
    <property type="protein sequence ID" value="CUS05656.1"/>
    <property type="molecule type" value="Genomic_DNA"/>
</dbReference>
<feature type="transmembrane region" description="Helical" evidence="6">
    <location>
        <begin position="72"/>
        <end position="92"/>
    </location>
</feature>
<proteinExistence type="predicted"/>
<feature type="transmembrane region" description="Helical" evidence="6">
    <location>
        <begin position="237"/>
        <end position="257"/>
    </location>
</feature>
<protein>
    <submittedName>
        <fullName evidence="7">Cobalt ABC transporter, inner membrane subunit CbiQ</fullName>
    </submittedName>
</protein>
<accession>A0A160T5U9</accession>
<sequence>MNATSFDRYLARASVVHRLDPRVKVVVALAFIAGVALLPDGAWAVYGAAVALVLAVAVAARLSPWLVVRRSLVGLPFLLAAVTVLFIPGRIVLAGPWGLDVSDAGLLRFGSIVGRSLISLSAAVLLTATTRFPDVLHALRHLRVPAVLVAIIAFMYRYLFVLVEEVERLLRARASRSARPVGGGGGGSLGWRAGVAGHMAGQLLLRSLDRSDRVYAAMQARGYRGELLTLAPHAMRAVDWLALGGGLVVVVLLQLVARI</sequence>
<evidence type="ECO:0000256" key="2">
    <source>
        <dbReference type="ARBA" id="ARBA00022475"/>
    </source>
</evidence>
<feature type="transmembrane region" description="Helical" evidence="6">
    <location>
        <begin position="21"/>
        <end position="37"/>
    </location>
</feature>
<evidence type="ECO:0000256" key="1">
    <source>
        <dbReference type="ARBA" id="ARBA00004651"/>
    </source>
</evidence>
<dbReference type="InterPro" id="IPR012809">
    <property type="entry name" value="ECF_CbiQ"/>
</dbReference>
<dbReference type="RefSeq" id="WP_095045040.1">
    <property type="nucleotide sequence ID" value="NZ_LN890656.1"/>
</dbReference>
<evidence type="ECO:0000313" key="7">
    <source>
        <dbReference type="EMBL" id="CUS05656.1"/>
    </source>
</evidence>
<feature type="transmembrane region" description="Helical" evidence="6">
    <location>
        <begin position="43"/>
        <end position="60"/>
    </location>
</feature>
<keyword evidence="4 6" id="KW-1133">Transmembrane helix</keyword>
<evidence type="ECO:0000256" key="4">
    <source>
        <dbReference type="ARBA" id="ARBA00022989"/>
    </source>
</evidence>
<evidence type="ECO:0000313" key="8">
    <source>
        <dbReference type="Proteomes" id="UP000215027"/>
    </source>
</evidence>
<keyword evidence="3 6" id="KW-0812">Transmembrane</keyword>
<dbReference type="Proteomes" id="UP000215027">
    <property type="component" value="Chromosome II"/>
</dbReference>
<evidence type="ECO:0000256" key="6">
    <source>
        <dbReference type="SAM" id="Phobius"/>
    </source>
</evidence>
<dbReference type="NCBIfam" id="TIGR02454">
    <property type="entry name" value="ECF_T_CbiQ"/>
    <property type="match status" value="1"/>
</dbReference>
<dbReference type="AlphaFoldDB" id="A0A160T5U9"/>
<keyword evidence="2" id="KW-1003">Cell membrane</keyword>
<organism evidence="7 8">
    <name type="scientific">Candidatus Promineifilum breve</name>
    <dbReference type="NCBI Taxonomy" id="1806508"/>
    <lineage>
        <taxon>Bacteria</taxon>
        <taxon>Bacillati</taxon>
        <taxon>Chloroflexota</taxon>
        <taxon>Ardenticatenia</taxon>
        <taxon>Candidatus Promineifilales</taxon>
        <taxon>Candidatus Promineifilaceae</taxon>
        <taxon>Candidatus Promineifilum</taxon>
    </lineage>
</organism>
<dbReference type="Pfam" id="PF02361">
    <property type="entry name" value="CbiQ"/>
    <property type="match status" value="1"/>
</dbReference>
<dbReference type="PANTHER" id="PTHR34857:SF2">
    <property type="entry name" value="SLL0384 PROTEIN"/>
    <property type="match status" value="1"/>
</dbReference>
<dbReference type="InterPro" id="IPR051611">
    <property type="entry name" value="ECF_transporter_component"/>
</dbReference>
<gene>
    <name evidence="7" type="ORF">CFX0092_B0122</name>
</gene>
<feature type="transmembrane region" description="Helical" evidence="6">
    <location>
        <begin position="144"/>
        <end position="163"/>
    </location>
</feature>
<keyword evidence="5 6" id="KW-0472">Membrane</keyword>
<dbReference type="KEGG" id="pbf:CFX0092_B0122"/>
<feature type="transmembrane region" description="Helical" evidence="6">
    <location>
        <begin position="112"/>
        <end position="132"/>
    </location>
</feature>
<dbReference type="CDD" id="cd16914">
    <property type="entry name" value="EcfT"/>
    <property type="match status" value="1"/>
</dbReference>
<dbReference type="InterPro" id="IPR003339">
    <property type="entry name" value="ABC/ECF_trnsptr_transmembrane"/>
</dbReference>
<dbReference type="OrthoDB" id="8585740at2"/>
<reference evidence="7" key="1">
    <citation type="submission" date="2016-01" db="EMBL/GenBank/DDBJ databases">
        <authorList>
            <person name="Mcilroy J.S."/>
            <person name="Karst M S."/>
            <person name="Albertsen M."/>
        </authorList>
    </citation>
    <scope>NUCLEOTIDE SEQUENCE</scope>
    <source>
        <strain evidence="7">Cfx-K</strain>
    </source>
</reference>
<dbReference type="PANTHER" id="PTHR34857">
    <property type="entry name" value="SLL0384 PROTEIN"/>
    <property type="match status" value="1"/>
</dbReference>
<keyword evidence="8" id="KW-1185">Reference proteome</keyword>
<dbReference type="GO" id="GO:0043190">
    <property type="term" value="C:ATP-binding cassette (ABC) transporter complex"/>
    <property type="evidence" value="ECO:0007669"/>
    <property type="project" value="InterPro"/>
</dbReference>
<dbReference type="GO" id="GO:0006824">
    <property type="term" value="P:cobalt ion transport"/>
    <property type="evidence" value="ECO:0007669"/>
    <property type="project" value="InterPro"/>
</dbReference>
<evidence type="ECO:0000256" key="5">
    <source>
        <dbReference type="ARBA" id="ARBA00023136"/>
    </source>
</evidence>